<dbReference type="Gene3D" id="3.40.50.1820">
    <property type="entry name" value="alpha/beta hydrolase"/>
    <property type="match status" value="1"/>
</dbReference>
<protein>
    <recommendedName>
        <fullName evidence="3">Carboxylic ester hydrolase</fullName>
        <ecNumber evidence="3">3.1.1.-</ecNumber>
    </recommendedName>
</protein>
<dbReference type="Proteomes" id="UP000237271">
    <property type="component" value="Unassembled WGS sequence"/>
</dbReference>
<dbReference type="AlphaFoldDB" id="A0A2P4XZK1"/>
<dbReference type="PANTHER" id="PTHR11559">
    <property type="entry name" value="CARBOXYLESTERASE"/>
    <property type="match status" value="1"/>
</dbReference>
<keyword evidence="3" id="KW-0732">Signal</keyword>
<comment type="similarity">
    <text evidence="1 3">Belongs to the type-B carboxylesterase/lipase family.</text>
</comment>
<dbReference type="OrthoDB" id="408631at2759"/>
<evidence type="ECO:0000256" key="3">
    <source>
        <dbReference type="RuleBase" id="RU361235"/>
    </source>
</evidence>
<keyword evidence="6" id="KW-1185">Reference proteome</keyword>
<feature type="signal peptide" evidence="3">
    <location>
        <begin position="1"/>
        <end position="20"/>
    </location>
</feature>
<dbReference type="EC" id="3.1.1.-" evidence="3"/>
<feature type="domain" description="Carboxylesterase type B" evidence="4">
    <location>
        <begin position="26"/>
        <end position="519"/>
    </location>
</feature>
<accession>A0A2P4XZK1</accession>
<dbReference type="InterPro" id="IPR002018">
    <property type="entry name" value="CarbesteraseB"/>
</dbReference>
<dbReference type="InterPro" id="IPR029058">
    <property type="entry name" value="AB_hydrolase_fold"/>
</dbReference>
<evidence type="ECO:0000313" key="5">
    <source>
        <dbReference type="EMBL" id="POM70983.1"/>
    </source>
</evidence>
<dbReference type="SUPFAM" id="SSF53474">
    <property type="entry name" value="alpha/beta-Hydrolases"/>
    <property type="match status" value="1"/>
</dbReference>
<dbReference type="GO" id="GO:0016787">
    <property type="term" value="F:hydrolase activity"/>
    <property type="evidence" value="ECO:0007669"/>
    <property type="project" value="UniProtKB-KW"/>
</dbReference>
<dbReference type="InterPro" id="IPR050309">
    <property type="entry name" value="Type-B_Carboxylest/Lipase"/>
</dbReference>
<evidence type="ECO:0000313" key="6">
    <source>
        <dbReference type="Proteomes" id="UP000237271"/>
    </source>
</evidence>
<comment type="caution">
    <text evidence="5">The sequence shown here is derived from an EMBL/GenBank/DDBJ whole genome shotgun (WGS) entry which is preliminary data.</text>
</comment>
<dbReference type="Pfam" id="PF00135">
    <property type="entry name" value="COesterase"/>
    <property type="match status" value="1"/>
</dbReference>
<dbReference type="PROSITE" id="PS00122">
    <property type="entry name" value="CARBOXYLESTERASE_B_1"/>
    <property type="match status" value="1"/>
</dbReference>
<evidence type="ECO:0000256" key="1">
    <source>
        <dbReference type="ARBA" id="ARBA00005964"/>
    </source>
</evidence>
<organism evidence="5 6">
    <name type="scientific">Phytophthora palmivora</name>
    <dbReference type="NCBI Taxonomy" id="4796"/>
    <lineage>
        <taxon>Eukaryota</taxon>
        <taxon>Sar</taxon>
        <taxon>Stramenopiles</taxon>
        <taxon>Oomycota</taxon>
        <taxon>Peronosporomycetes</taxon>
        <taxon>Peronosporales</taxon>
        <taxon>Peronosporaceae</taxon>
        <taxon>Phytophthora</taxon>
    </lineage>
</organism>
<dbReference type="EMBL" id="NCKW01006678">
    <property type="protein sequence ID" value="POM70983.1"/>
    <property type="molecule type" value="Genomic_DNA"/>
</dbReference>
<dbReference type="InterPro" id="IPR019826">
    <property type="entry name" value="Carboxylesterase_B_AS"/>
</dbReference>
<dbReference type="ESTHER" id="9stra-a0a2p4xzk1">
    <property type="family name" value="Fungal_carboxylesterase_lipase"/>
</dbReference>
<gene>
    <name evidence="5" type="ORF">PHPALM_12510</name>
</gene>
<proteinExistence type="inferred from homology"/>
<evidence type="ECO:0000259" key="4">
    <source>
        <dbReference type="Pfam" id="PF00135"/>
    </source>
</evidence>
<feature type="chain" id="PRO_5015022433" description="Carboxylic ester hydrolase" evidence="3">
    <location>
        <begin position="21"/>
        <end position="530"/>
    </location>
</feature>
<sequence length="530" mass="57175">MHTATTLALLWLCYMYHTTAELGNYTIVKTTYGQLQGIEDINVAGVTVFKGIAFAASTAGEARWTAPQPPVSWDGVKVADTFGLVCPQSGESRDTMSEDCLNLNVWTSADSVDDALPVYVWIYGGRFIGGAGSLPLYDGAGLAAKGLVVVTINYRMGALGFLATSELQSESPNNSTGNYGLLDQIQALKWVQENIAAFGGDPAKVTIGGQSAGASSVYHLVDSPLAAGLFRGAIAESGIRFPNDPLIWALATSYRTLEHALDGGNTYMTSHNVSTAAELQLRNLSIESILDGNDDNDYFGTTTDADEGTVPPLFRPTLDGYVMPETYWGALESGPANDVALMTGNNADESGASTATNVTVAEYVAAAKEKYGDLIDEYLAMYPASTDDEASNMTNNAARDISRVGSWLFGNYWAETASSPFYTYFWSHAPPGQTAGAYHMSEINYCFNNLYDTDLPWEADDYAIADMMSSYWANFVKNLNPNGGNLTYWPASVASSNTTMHLDLTQEVMQIADADKIDFITKYFAAQTPY</sequence>
<reference evidence="5 6" key="1">
    <citation type="journal article" date="2017" name="Genome Biol. Evol.">
        <title>Phytophthora megakarya and P. palmivora, closely related causal agents of cacao black pod rot, underwent increases in genome sizes and gene numbers by different mechanisms.</title>
        <authorList>
            <person name="Ali S.S."/>
            <person name="Shao J."/>
            <person name="Lary D.J."/>
            <person name="Kronmiller B."/>
            <person name="Shen D."/>
            <person name="Strem M.D."/>
            <person name="Amoako-Attah I."/>
            <person name="Akrofi A.Y."/>
            <person name="Begoude B.A."/>
            <person name="Ten Hoopen G.M."/>
            <person name="Coulibaly K."/>
            <person name="Kebe B.I."/>
            <person name="Melnick R.L."/>
            <person name="Guiltinan M.J."/>
            <person name="Tyler B.M."/>
            <person name="Meinhardt L.W."/>
            <person name="Bailey B.A."/>
        </authorList>
    </citation>
    <scope>NUCLEOTIDE SEQUENCE [LARGE SCALE GENOMIC DNA]</scope>
    <source>
        <strain evidence="6">sbr112.9</strain>
    </source>
</reference>
<keyword evidence="2 3" id="KW-0378">Hydrolase</keyword>
<name>A0A2P4XZK1_9STRA</name>
<evidence type="ECO:0000256" key="2">
    <source>
        <dbReference type="ARBA" id="ARBA00022801"/>
    </source>
</evidence>